<dbReference type="VEuPathDB" id="FungiDB:RhiirA1_468879"/>
<gene>
    <name evidence="1" type="ORF">RhiirC2_783311</name>
</gene>
<protein>
    <submittedName>
        <fullName evidence="1">Uncharacterized protein</fullName>
    </submittedName>
</protein>
<dbReference type="Proteomes" id="UP000233469">
    <property type="component" value="Unassembled WGS sequence"/>
</dbReference>
<dbReference type="EMBL" id="LLXL01000939">
    <property type="protein sequence ID" value="PKK67607.1"/>
    <property type="molecule type" value="Genomic_DNA"/>
</dbReference>
<reference evidence="1 2" key="1">
    <citation type="submission" date="2016-04" db="EMBL/GenBank/DDBJ databases">
        <title>Genome analyses suggest a sexual origin of heterokaryosis in a supposedly ancient asexual fungus.</title>
        <authorList>
            <person name="Ropars J."/>
            <person name="Sedzielewska K."/>
            <person name="Noel J."/>
            <person name="Charron P."/>
            <person name="Farinelli L."/>
            <person name="Marton T."/>
            <person name="Kruger M."/>
            <person name="Pelin A."/>
            <person name="Brachmann A."/>
            <person name="Corradi N."/>
        </authorList>
    </citation>
    <scope>NUCLEOTIDE SEQUENCE [LARGE SCALE GENOMIC DNA]</scope>
    <source>
        <strain evidence="1 2">C2</strain>
    </source>
</reference>
<accession>A0A2N1N144</accession>
<proteinExistence type="predicted"/>
<dbReference type="VEuPathDB" id="FungiDB:FUN_024719"/>
<dbReference type="VEuPathDB" id="FungiDB:RhiirFUN_005550"/>
<sequence length="183" mass="21171">MSTSILKTHYRRSATVLTSEQIEEIRHLKNKVPAYMIVKKYHINKNHVHNIWNGCERFQQNGNHFLEKLRKVQSISSVPTSENNLQENNHPISGSLEPFHETIEMNVQEKQKKKKKLPKRSLQDQLKSIQSSDLPEISAGGLYQNSALDISQDIFASIKKDRIESEEAIRESEKFLALNPPFH</sequence>
<comment type="caution">
    <text evidence="1">The sequence shown here is derived from an EMBL/GenBank/DDBJ whole genome shotgun (WGS) entry which is preliminary data.</text>
</comment>
<name>A0A2N1N144_9GLOM</name>
<evidence type="ECO:0000313" key="1">
    <source>
        <dbReference type="EMBL" id="PKK67607.1"/>
    </source>
</evidence>
<reference evidence="1 2" key="2">
    <citation type="submission" date="2017-10" db="EMBL/GenBank/DDBJ databases">
        <title>Extensive intraspecific genome diversity in a model arbuscular mycorrhizal fungus.</title>
        <authorList>
            <person name="Chen E.C.H."/>
            <person name="Morin E."/>
            <person name="Baudet D."/>
            <person name="Noel J."/>
            <person name="Ndikumana S."/>
            <person name="Charron P."/>
            <person name="St-Onge C."/>
            <person name="Giorgi J."/>
            <person name="Grigoriev I.V."/>
            <person name="Roux C."/>
            <person name="Martin F.M."/>
            <person name="Corradi N."/>
        </authorList>
    </citation>
    <scope>NUCLEOTIDE SEQUENCE [LARGE SCALE GENOMIC DNA]</scope>
    <source>
        <strain evidence="1 2">C2</strain>
    </source>
</reference>
<dbReference type="AlphaFoldDB" id="A0A2N1N144"/>
<organism evidence="1 2">
    <name type="scientific">Rhizophagus irregularis</name>
    <dbReference type="NCBI Taxonomy" id="588596"/>
    <lineage>
        <taxon>Eukaryota</taxon>
        <taxon>Fungi</taxon>
        <taxon>Fungi incertae sedis</taxon>
        <taxon>Mucoromycota</taxon>
        <taxon>Glomeromycotina</taxon>
        <taxon>Glomeromycetes</taxon>
        <taxon>Glomerales</taxon>
        <taxon>Glomeraceae</taxon>
        <taxon>Rhizophagus</taxon>
    </lineage>
</organism>
<evidence type="ECO:0000313" key="2">
    <source>
        <dbReference type="Proteomes" id="UP000233469"/>
    </source>
</evidence>